<dbReference type="PANTHER" id="PTHR12323">
    <property type="entry name" value="SR-RELATED CTD ASSOCIATED FACTOR 6"/>
    <property type="match status" value="1"/>
</dbReference>
<feature type="domain" description="CID" evidence="1">
    <location>
        <begin position="41"/>
        <end position="168"/>
    </location>
</feature>
<dbReference type="GO" id="GO:0048471">
    <property type="term" value="C:perinuclear region of cytoplasm"/>
    <property type="evidence" value="ECO:0007669"/>
    <property type="project" value="TreeGrafter"/>
</dbReference>
<dbReference type="Proteomes" id="UP000887574">
    <property type="component" value="Unplaced"/>
</dbReference>
<evidence type="ECO:0000259" key="1">
    <source>
        <dbReference type="PROSITE" id="PS51391"/>
    </source>
</evidence>
<accession>A0A915DLC6</accession>
<dbReference type="Gene3D" id="1.25.40.90">
    <property type="match status" value="1"/>
</dbReference>
<dbReference type="AlphaFoldDB" id="A0A915DLC6"/>
<evidence type="ECO:0000313" key="2">
    <source>
        <dbReference type="Proteomes" id="UP000887574"/>
    </source>
</evidence>
<dbReference type="PROSITE" id="PS51391">
    <property type="entry name" value="CID"/>
    <property type="match status" value="1"/>
</dbReference>
<name>A0A915DLC6_9BILA</name>
<proteinExistence type="predicted"/>
<organism evidence="2 3">
    <name type="scientific">Ditylenchus dipsaci</name>
    <dbReference type="NCBI Taxonomy" id="166011"/>
    <lineage>
        <taxon>Eukaryota</taxon>
        <taxon>Metazoa</taxon>
        <taxon>Ecdysozoa</taxon>
        <taxon>Nematoda</taxon>
        <taxon>Chromadorea</taxon>
        <taxon>Rhabditida</taxon>
        <taxon>Tylenchina</taxon>
        <taxon>Tylenchomorpha</taxon>
        <taxon>Sphaerularioidea</taxon>
        <taxon>Anguinidae</taxon>
        <taxon>Anguininae</taxon>
        <taxon>Ditylenchus</taxon>
    </lineage>
</organism>
<dbReference type="Pfam" id="PF04818">
    <property type="entry name" value="CID"/>
    <property type="match status" value="1"/>
</dbReference>
<dbReference type="WBParaSite" id="jg20793">
    <property type="protein sequence ID" value="jg20793"/>
    <property type="gene ID" value="jg20793"/>
</dbReference>
<reference evidence="3" key="1">
    <citation type="submission" date="2022-11" db="UniProtKB">
        <authorList>
            <consortium name="WormBaseParasite"/>
        </authorList>
    </citation>
    <scope>IDENTIFICATION</scope>
</reference>
<dbReference type="GO" id="GO:0006874">
    <property type="term" value="P:intracellular calcium ion homeostasis"/>
    <property type="evidence" value="ECO:0007669"/>
    <property type="project" value="TreeGrafter"/>
</dbReference>
<dbReference type="PANTHER" id="PTHR12323:SF0">
    <property type="entry name" value="CALCIUM HOMEOSTASIS ENDOPLASMIC RETICULUM PROTEIN"/>
    <property type="match status" value="1"/>
</dbReference>
<dbReference type="InterPro" id="IPR008942">
    <property type="entry name" value="ENTH_VHS"/>
</dbReference>
<keyword evidence="2" id="KW-1185">Reference proteome</keyword>
<evidence type="ECO:0000313" key="3">
    <source>
        <dbReference type="WBParaSite" id="jg20793"/>
    </source>
</evidence>
<dbReference type="InterPro" id="IPR006569">
    <property type="entry name" value="CID_dom"/>
</dbReference>
<protein>
    <submittedName>
        <fullName evidence="3">CID domain-containing protein</fullName>
    </submittedName>
</protein>
<sequence>MKRQITDSETNLQAQNEALKSQKTVLWSEQENRRIYGLIEQAGLDIEPFEKLVDHMSTSGSKDTISSSKKWIFDNCQTDRLREVVLAYLFHRVQMNTASDQFRLHILYLINDWAHYCQRKKLDNVRTLPLSTKNCSEKLDKLIGVWEAYKYFDDKCYSQLRNPAAIMQNRAGYNFCWLEKRGKKKLLSNCSNYK</sequence>